<accession>A0A2I0L2Z4</accession>
<feature type="compositionally biased region" description="Polar residues" evidence="1">
    <location>
        <begin position="196"/>
        <end position="208"/>
    </location>
</feature>
<organism evidence="2 3">
    <name type="scientific">Punica granatum</name>
    <name type="common">Pomegranate</name>
    <dbReference type="NCBI Taxonomy" id="22663"/>
    <lineage>
        <taxon>Eukaryota</taxon>
        <taxon>Viridiplantae</taxon>
        <taxon>Streptophyta</taxon>
        <taxon>Embryophyta</taxon>
        <taxon>Tracheophyta</taxon>
        <taxon>Spermatophyta</taxon>
        <taxon>Magnoliopsida</taxon>
        <taxon>eudicotyledons</taxon>
        <taxon>Gunneridae</taxon>
        <taxon>Pentapetalae</taxon>
        <taxon>rosids</taxon>
        <taxon>malvids</taxon>
        <taxon>Myrtales</taxon>
        <taxon>Lythraceae</taxon>
        <taxon>Punica</taxon>
    </lineage>
</organism>
<evidence type="ECO:0000313" key="3">
    <source>
        <dbReference type="Proteomes" id="UP000233551"/>
    </source>
</evidence>
<protein>
    <submittedName>
        <fullName evidence="2">Uncharacterized protein</fullName>
    </submittedName>
</protein>
<name>A0A2I0L2Z4_PUNGR</name>
<proteinExistence type="predicted"/>
<evidence type="ECO:0000313" key="2">
    <source>
        <dbReference type="EMBL" id="PKI74516.1"/>
    </source>
</evidence>
<comment type="caution">
    <text evidence="2">The sequence shown here is derived from an EMBL/GenBank/DDBJ whole genome shotgun (WGS) entry which is preliminary data.</text>
</comment>
<reference evidence="2 3" key="1">
    <citation type="submission" date="2017-11" db="EMBL/GenBank/DDBJ databases">
        <title>De-novo sequencing of pomegranate (Punica granatum L.) genome.</title>
        <authorList>
            <person name="Akparov Z."/>
            <person name="Amiraslanov A."/>
            <person name="Hajiyeva S."/>
            <person name="Abbasov M."/>
            <person name="Kaur K."/>
            <person name="Hamwieh A."/>
            <person name="Solovyev V."/>
            <person name="Salamov A."/>
            <person name="Braich B."/>
            <person name="Kosarev P."/>
            <person name="Mahmoud A."/>
            <person name="Hajiyev E."/>
            <person name="Babayeva S."/>
            <person name="Izzatullayeva V."/>
            <person name="Mammadov A."/>
            <person name="Mammadov A."/>
            <person name="Sharifova S."/>
            <person name="Ojaghi J."/>
            <person name="Eynullazada K."/>
            <person name="Bayramov B."/>
            <person name="Abdulazimova A."/>
            <person name="Shahmuradov I."/>
        </authorList>
    </citation>
    <scope>NUCLEOTIDE SEQUENCE [LARGE SCALE GENOMIC DNA]</scope>
    <source>
        <strain evidence="3">cv. AG2017</strain>
        <tissue evidence="2">Leaf</tissue>
    </source>
</reference>
<evidence type="ECO:0000256" key="1">
    <source>
        <dbReference type="SAM" id="MobiDB-lite"/>
    </source>
</evidence>
<dbReference type="Proteomes" id="UP000233551">
    <property type="component" value="Unassembled WGS sequence"/>
</dbReference>
<sequence>MTAQAAELASGKAQSFLSSKAGSVPFGYVPTTFLIRGSSPSGMSRLLFYSVVRPLRERPDYFSTQGSVPFGYVPTTLLLMGQSPSGTSRLFFYSGVIPFEYVPTTFLHRGQSPSDTSRLLFCIGVHPLRVRPDYFSAQGFVPFRSFSAFRVKNRHSRVNSASRAPARAPEPALLVRLHACVPARASYASRAPLVHSSRTPRAPSSSNVHALAPEHSSKRSTESLDSRTLPRLFPRIPRQVCRKMVWIVVRKTIPTRKWQASSRPSL</sequence>
<feature type="compositionally biased region" description="Basic and acidic residues" evidence="1">
    <location>
        <begin position="215"/>
        <end position="225"/>
    </location>
</feature>
<gene>
    <name evidence="2" type="ORF">CRG98_005093</name>
</gene>
<keyword evidence="3" id="KW-1185">Reference proteome</keyword>
<dbReference type="AlphaFoldDB" id="A0A2I0L2Z4"/>
<feature type="region of interest" description="Disordered" evidence="1">
    <location>
        <begin position="192"/>
        <end position="226"/>
    </location>
</feature>
<dbReference type="EMBL" id="PGOL01000199">
    <property type="protein sequence ID" value="PKI74516.1"/>
    <property type="molecule type" value="Genomic_DNA"/>
</dbReference>